<reference evidence="4 5" key="1">
    <citation type="submission" date="2020-03" db="EMBL/GenBank/DDBJ databases">
        <title>Spirochaetal bacteria isolated from arthropods constitute a novel genus Entomospira genus novum within the order Spirochaetales.</title>
        <authorList>
            <person name="Grana-Miraglia L."/>
            <person name="Sikutova S."/>
            <person name="Fingerle V."/>
            <person name="Sing A."/>
            <person name="Castillo-Ramirez S."/>
            <person name="Margos G."/>
            <person name="Rudolf I."/>
        </authorList>
    </citation>
    <scope>NUCLEOTIDE SEQUENCE [LARGE SCALE GENOMIC DNA]</scope>
    <source>
        <strain evidence="4 5">BR193</strain>
    </source>
</reference>
<accession>A0A968KQX0</accession>
<keyword evidence="5" id="KW-1185">Reference proteome</keyword>
<proteinExistence type="predicted"/>
<name>A0A968KQX0_9SPIO</name>
<evidence type="ECO:0000313" key="5">
    <source>
        <dbReference type="Proteomes" id="UP000711995"/>
    </source>
</evidence>
<sequence length="447" mass="49197">MKPLTIAYLPIGVGTFHLESAKAIFQASLEVLHSFNLPIMTPNHILLTLEDVQTFLQDLDPQYLIIQNVTFANSAYTAQIIRHCNVPVILWSVPEPVIDGGRLRLNSLTGAYSAGNILASLSPFSPLFLYGSPRNSATQQQLSIYLKAIEVKHQLQGMTMATVGHTPQGFGFGQAMESELLRDFGVMLINTEAGNLMELAKSVSDEKAKAYLKDHTQMMINMDTLVPNNVINFAKLALVYQDYVKTNQIKALASRCWPDFFTNFGTPVCAVLGVLNDLGVAASCEADIYGALSMFIGIQLSGQAVFFGDPVSIDQEENTMTYWHCGTAACSLAHPQTKATMGVHPNRKIGPVMDFGVKPCEEVTVFRIGRKPDGKPRFFIMEGRVLDKPKQFQGTSAVVQISQPILQLTQKTIEAGWEPHFVIIYAPVVEELKALAKLLGIEICHYA</sequence>
<evidence type="ECO:0000256" key="2">
    <source>
        <dbReference type="ARBA" id="ARBA00023277"/>
    </source>
</evidence>
<dbReference type="PANTHER" id="PTHR36120">
    <property type="entry name" value="FUCOSE ISOMERASE"/>
    <property type="match status" value="1"/>
</dbReference>
<dbReference type="Pfam" id="PF02952">
    <property type="entry name" value="Fucose_iso_C"/>
    <property type="match status" value="1"/>
</dbReference>
<evidence type="ECO:0000313" key="4">
    <source>
        <dbReference type="EMBL" id="NIZ40214.1"/>
    </source>
</evidence>
<organism evidence="4 5">
    <name type="scientific">Entomospira entomophila</name>
    <dbReference type="NCBI Taxonomy" id="2719988"/>
    <lineage>
        <taxon>Bacteria</taxon>
        <taxon>Pseudomonadati</taxon>
        <taxon>Spirochaetota</taxon>
        <taxon>Spirochaetia</taxon>
        <taxon>Spirochaetales</taxon>
        <taxon>Spirochaetaceae</taxon>
        <taxon>Entomospira</taxon>
    </lineage>
</organism>
<dbReference type="SUPFAM" id="SSF53743">
    <property type="entry name" value="FucI/AraA N-terminal and middle domains"/>
    <property type="match status" value="1"/>
</dbReference>
<dbReference type="AlphaFoldDB" id="A0A968KQX0"/>
<dbReference type="InterPro" id="IPR009015">
    <property type="entry name" value="Fucose_isomerase_N/cen_sf"/>
</dbReference>
<gene>
    <name evidence="4" type="ORF">HCT14_01630</name>
</gene>
<dbReference type="GO" id="GO:0008736">
    <property type="term" value="F:L-fucose isomerase activity"/>
    <property type="evidence" value="ECO:0007669"/>
    <property type="project" value="InterPro"/>
</dbReference>
<dbReference type="InterPro" id="IPR015888">
    <property type="entry name" value="Fuc_isomerase_C"/>
</dbReference>
<dbReference type="PANTHER" id="PTHR36120:SF1">
    <property type="entry name" value="L-FUCOSE ISOMERASE C-TERMINAL DOMAIN-CONTAINING PROTEIN"/>
    <property type="match status" value="1"/>
</dbReference>
<dbReference type="Proteomes" id="UP000711995">
    <property type="component" value="Unassembled WGS sequence"/>
</dbReference>
<keyword evidence="2" id="KW-0119">Carbohydrate metabolism</keyword>
<protein>
    <submittedName>
        <fullName evidence="4">Fucose isomerase</fullName>
    </submittedName>
</protein>
<keyword evidence="1 4" id="KW-0413">Isomerase</keyword>
<dbReference type="RefSeq" id="WP_167699819.1">
    <property type="nucleotide sequence ID" value="NZ_CP118174.1"/>
</dbReference>
<evidence type="ECO:0000259" key="3">
    <source>
        <dbReference type="Pfam" id="PF02952"/>
    </source>
</evidence>
<dbReference type="GO" id="GO:0005737">
    <property type="term" value="C:cytoplasm"/>
    <property type="evidence" value="ECO:0007669"/>
    <property type="project" value="InterPro"/>
</dbReference>
<dbReference type="EMBL" id="JAATLJ010000001">
    <property type="protein sequence ID" value="NIZ40214.1"/>
    <property type="molecule type" value="Genomic_DNA"/>
</dbReference>
<feature type="domain" description="L-fucose isomerase C-terminal" evidence="3">
    <location>
        <begin position="362"/>
        <end position="445"/>
    </location>
</feature>
<comment type="caution">
    <text evidence="4">The sequence shown here is derived from an EMBL/GenBank/DDBJ whole genome shotgun (WGS) entry which is preliminary data.</text>
</comment>
<evidence type="ECO:0000256" key="1">
    <source>
        <dbReference type="ARBA" id="ARBA00023235"/>
    </source>
</evidence>
<dbReference type="GO" id="GO:0006004">
    <property type="term" value="P:fucose metabolic process"/>
    <property type="evidence" value="ECO:0007669"/>
    <property type="project" value="InterPro"/>
</dbReference>